<name>T2JCE8_CROWT</name>
<reference evidence="1 2" key="1">
    <citation type="submission" date="2013-01" db="EMBL/GenBank/DDBJ databases">
        <authorList>
            <person name="Bench S."/>
        </authorList>
    </citation>
    <scope>NUCLEOTIDE SEQUENCE [LARGE SCALE GENOMIC DNA]</scope>
    <source>
        <strain evidence="1 2">WH 0401</strain>
    </source>
</reference>
<sequence>MQDLYERTLLEGALLASRGQGRSGQPDILGLKIIATTTRLT</sequence>
<protein>
    <submittedName>
        <fullName evidence="1">Uncharacterized protein</fullName>
    </submittedName>
</protein>
<gene>
    <name evidence="1" type="ORF">CWATWH0401_2161</name>
</gene>
<comment type="caution">
    <text evidence="1">The sequence shown here is derived from an EMBL/GenBank/DDBJ whole genome shotgun (WGS) entry which is preliminary data.</text>
</comment>
<dbReference type="Proteomes" id="UP000018198">
    <property type="component" value="Unassembled WGS sequence"/>
</dbReference>
<proteinExistence type="predicted"/>
<dbReference type="AlphaFoldDB" id="T2JCE8"/>
<organism evidence="1 2">
    <name type="scientific">Crocosphaera watsonii WH 0401</name>
    <dbReference type="NCBI Taxonomy" id="555881"/>
    <lineage>
        <taxon>Bacteria</taxon>
        <taxon>Bacillati</taxon>
        <taxon>Cyanobacteriota</taxon>
        <taxon>Cyanophyceae</taxon>
        <taxon>Oscillatoriophycideae</taxon>
        <taxon>Chroococcales</taxon>
        <taxon>Aphanothecaceae</taxon>
        <taxon>Crocosphaera</taxon>
    </lineage>
</organism>
<accession>T2JCE8</accession>
<evidence type="ECO:0000313" key="1">
    <source>
        <dbReference type="EMBL" id="CCQ63518.1"/>
    </source>
</evidence>
<evidence type="ECO:0000313" key="2">
    <source>
        <dbReference type="Proteomes" id="UP000018198"/>
    </source>
</evidence>
<reference evidence="1 2" key="2">
    <citation type="submission" date="2013-09" db="EMBL/GenBank/DDBJ databases">
        <title>Whole genome comparison of six Crocosphaera watsonii strains with differing phenotypes.</title>
        <authorList>
            <person name="Bench S.R."/>
            <person name="Heller P."/>
            <person name="Frank I."/>
            <person name="Arciniega M."/>
            <person name="Shilova I.N."/>
            <person name="Zehr J.P."/>
        </authorList>
    </citation>
    <scope>NUCLEOTIDE SEQUENCE [LARGE SCALE GENOMIC DNA]</scope>
    <source>
        <strain evidence="1 2">WH 0401</strain>
    </source>
</reference>
<dbReference type="EMBL" id="CAQM01000716">
    <property type="protein sequence ID" value="CCQ63518.1"/>
    <property type="molecule type" value="Genomic_DNA"/>
</dbReference>